<evidence type="ECO:0000313" key="3">
    <source>
        <dbReference type="EMBL" id="MQS53540.1"/>
    </source>
</evidence>
<name>A0A5P0ZKB4_9LACO</name>
<dbReference type="Pfam" id="PF13529">
    <property type="entry name" value="Peptidase_C39_2"/>
    <property type="match status" value="1"/>
</dbReference>
<reference evidence="3 4" key="1">
    <citation type="journal article" date="2019" name="Syst. Appl. Microbiol.">
        <title>Polyphasic characterization of two novel Lactobacillus spp. isolated from blown salami packages: Description of Lactobacillus halodurans sp. nov. and Lactobacillus salsicarnum sp. nov.</title>
        <authorList>
            <person name="Schuster J.A."/>
            <person name="Klingl A."/>
            <person name="Vogel R.F."/>
            <person name="Ehrmann M.A."/>
        </authorList>
    </citation>
    <scope>NUCLEOTIDE SEQUENCE [LARGE SCALE GENOMIC DNA]</scope>
    <source>
        <strain evidence="3 4">TMW 1.2118</strain>
    </source>
</reference>
<dbReference type="PANTHER" id="PTHR37806">
    <property type="entry name" value="LMO0724 PROTEIN"/>
    <property type="match status" value="1"/>
</dbReference>
<evidence type="ECO:0000259" key="2">
    <source>
        <dbReference type="Pfam" id="PF13529"/>
    </source>
</evidence>
<organism evidence="3 4">
    <name type="scientific">Companilactobacillus mishanensis</name>
    <dbReference type="NCBI Taxonomy" id="2486008"/>
    <lineage>
        <taxon>Bacteria</taxon>
        <taxon>Bacillati</taxon>
        <taxon>Bacillota</taxon>
        <taxon>Bacilli</taxon>
        <taxon>Lactobacillales</taxon>
        <taxon>Lactobacillaceae</taxon>
        <taxon>Companilactobacillus</taxon>
    </lineage>
</organism>
<proteinExistence type="predicted"/>
<protein>
    <recommendedName>
        <fullName evidence="2">Peptidase C39-like domain-containing protein</fullName>
    </recommendedName>
</protein>
<dbReference type="AlphaFoldDB" id="A0A5P0ZKB4"/>
<dbReference type="OrthoDB" id="1164310at2"/>
<dbReference type="Gene3D" id="3.90.70.10">
    <property type="entry name" value="Cysteine proteinases"/>
    <property type="match status" value="1"/>
</dbReference>
<comment type="caution">
    <text evidence="3">The sequence shown here is derived from an EMBL/GenBank/DDBJ whole genome shotgun (WGS) entry which is preliminary data.</text>
</comment>
<dbReference type="RefSeq" id="WP_153383986.1">
    <property type="nucleotide sequence ID" value="NZ_VDFM01000022.1"/>
</dbReference>
<gene>
    <name evidence="3" type="ORF">FHL02_10955</name>
</gene>
<evidence type="ECO:0000256" key="1">
    <source>
        <dbReference type="SAM" id="SignalP"/>
    </source>
</evidence>
<sequence length="354" mass="38966">MKRTIKYAVSAGILFSLGIFSIPSIVHADQAQQITSESGEVTNVTPATTDVDGVFTVGDQTAPLTDATGVSTSNRSLSPDSAWYTDKLATSSTGNTYYRVSTEEYVNSTAGVFTSNVSNYDGTASIVYKKGASVHTFNNYGDNASYTGNNVDTDTTWKIDKRANKNGKNWYEIGNNVWVPQDYLVVENAPDMKSADWISGVPMISQRPELPNGCEITAVTMMLQYAGANVNKMQLAQEMPRSSDPNYGYIGQPWDNTGITIFPSALMNLVEKYAGSAKDLTGSNLDAIKYQINIGHPVVTWNTLHGFPYHALVVTGYDSQYVYYNDCWTNQTTRMDINTFVANWNTQSRRAISY</sequence>
<feature type="chain" id="PRO_5024358701" description="Peptidase C39-like domain-containing protein" evidence="1">
    <location>
        <begin position="29"/>
        <end position="354"/>
    </location>
</feature>
<feature type="signal peptide" evidence="1">
    <location>
        <begin position="1"/>
        <end position="28"/>
    </location>
</feature>
<evidence type="ECO:0000313" key="4">
    <source>
        <dbReference type="Proteomes" id="UP000380386"/>
    </source>
</evidence>
<dbReference type="PANTHER" id="PTHR37806:SF1">
    <property type="entry name" value="PEPTIDASE C39-LIKE DOMAIN-CONTAINING PROTEIN"/>
    <property type="match status" value="1"/>
</dbReference>
<accession>A0A5P0ZKB4</accession>
<dbReference type="EMBL" id="VDFM01000022">
    <property type="protein sequence ID" value="MQS53540.1"/>
    <property type="molecule type" value="Genomic_DNA"/>
</dbReference>
<feature type="domain" description="Peptidase C39-like" evidence="2">
    <location>
        <begin position="200"/>
        <end position="328"/>
    </location>
</feature>
<dbReference type="Proteomes" id="UP000380386">
    <property type="component" value="Unassembled WGS sequence"/>
</dbReference>
<keyword evidence="1" id="KW-0732">Signal</keyword>
<dbReference type="InterPro" id="IPR039564">
    <property type="entry name" value="Peptidase_C39-like"/>
</dbReference>